<dbReference type="CDD" id="cd00637">
    <property type="entry name" value="7tm_classA_rhodopsin-like"/>
    <property type="match status" value="1"/>
</dbReference>
<dbReference type="InterPro" id="IPR000276">
    <property type="entry name" value="GPCR_Rhodpsn"/>
</dbReference>
<keyword evidence="12" id="KW-1185">Reference proteome</keyword>
<dbReference type="Pfam" id="PF00001">
    <property type="entry name" value="7tm_1"/>
    <property type="match status" value="1"/>
</dbReference>
<gene>
    <name evidence="11" type="ORF">CUNI_LOCUS18457</name>
</gene>
<evidence type="ECO:0000256" key="7">
    <source>
        <dbReference type="ARBA" id="ARBA00023170"/>
    </source>
</evidence>
<dbReference type="SMART" id="SM01381">
    <property type="entry name" value="7TM_GPCR_Srsx"/>
    <property type="match status" value="1"/>
</dbReference>
<dbReference type="InterPro" id="IPR017452">
    <property type="entry name" value="GPCR_Rhodpsn_7TM"/>
</dbReference>
<evidence type="ECO:0000259" key="10">
    <source>
        <dbReference type="PROSITE" id="PS50262"/>
    </source>
</evidence>
<feature type="non-terminal residue" evidence="11">
    <location>
        <position position="330"/>
    </location>
</feature>
<feature type="transmembrane region" description="Helical" evidence="9">
    <location>
        <begin position="248"/>
        <end position="269"/>
    </location>
</feature>
<evidence type="ECO:0000256" key="9">
    <source>
        <dbReference type="SAM" id="Phobius"/>
    </source>
</evidence>
<feature type="transmembrane region" description="Helical" evidence="9">
    <location>
        <begin position="101"/>
        <end position="126"/>
    </location>
</feature>
<comment type="caution">
    <text evidence="11">The sequence shown here is derived from an EMBL/GenBank/DDBJ whole genome shotgun (WGS) entry which is preliminary data.</text>
</comment>
<dbReference type="SUPFAM" id="SSF81321">
    <property type="entry name" value="Family A G protein-coupled receptor-like"/>
    <property type="match status" value="1"/>
</dbReference>
<feature type="transmembrane region" description="Helical" evidence="9">
    <location>
        <begin position="194"/>
        <end position="217"/>
    </location>
</feature>
<dbReference type="Gene3D" id="1.20.1070.10">
    <property type="entry name" value="Rhodopsin 7-helix transmembrane proteins"/>
    <property type="match status" value="1"/>
</dbReference>
<feature type="transmembrane region" description="Helical" evidence="9">
    <location>
        <begin position="73"/>
        <end position="95"/>
    </location>
</feature>
<dbReference type="EMBL" id="CAJHNH020005746">
    <property type="protein sequence ID" value="CAG5132899.1"/>
    <property type="molecule type" value="Genomic_DNA"/>
</dbReference>
<comment type="subcellular location">
    <subcellularLocation>
        <location evidence="1">Cell membrane</location>
        <topology evidence="1">Multi-pass membrane protein</topology>
    </subcellularLocation>
</comment>
<evidence type="ECO:0000256" key="1">
    <source>
        <dbReference type="ARBA" id="ARBA00004651"/>
    </source>
</evidence>
<name>A0A8S3ZTQ6_9EUPU</name>
<dbReference type="GO" id="GO:0005886">
    <property type="term" value="C:plasma membrane"/>
    <property type="evidence" value="ECO:0007669"/>
    <property type="project" value="UniProtKB-SubCell"/>
</dbReference>
<evidence type="ECO:0000256" key="8">
    <source>
        <dbReference type="ARBA" id="ARBA00023224"/>
    </source>
</evidence>
<dbReference type="PRINTS" id="PR00237">
    <property type="entry name" value="GPCRRHODOPSN"/>
</dbReference>
<evidence type="ECO:0000256" key="3">
    <source>
        <dbReference type="ARBA" id="ARBA00022692"/>
    </source>
</evidence>
<evidence type="ECO:0000256" key="6">
    <source>
        <dbReference type="ARBA" id="ARBA00023136"/>
    </source>
</evidence>
<dbReference type="GO" id="GO:0004930">
    <property type="term" value="F:G protein-coupled receptor activity"/>
    <property type="evidence" value="ECO:0007669"/>
    <property type="project" value="UniProtKB-KW"/>
</dbReference>
<keyword evidence="5" id="KW-0297">G-protein coupled receptor</keyword>
<protein>
    <recommendedName>
        <fullName evidence="10">G-protein coupled receptors family 1 profile domain-containing protein</fullName>
    </recommendedName>
</protein>
<keyword evidence="6 9" id="KW-0472">Membrane</keyword>
<organism evidence="11 12">
    <name type="scientific">Candidula unifasciata</name>
    <dbReference type="NCBI Taxonomy" id="100452"/>
    <lineage>
        <taxon>Eukaryota</taxon>
        <taxon>Metazoa</taxon>
        <taxon>Spiralia</taxon>
        <taxon>Lophotrochozoa</taxon>
        <taxon>Mollusca</taxon>
        <taxon>Gastropoda</taxon>
        <taxon>Heterobranchia</taxon>
        <taxon>Euthyneura</taxon>
        <taxon>Panpulmonata</taxon>
        <taxon>Eupulmonata</taxon>
        <taxon>Stylommatophora</taxon>
        <taxon>Helicina</taxon>
        <taxon>Helicoidea</taxon>
        <taxon>Geomitridae</taxon>
        <taxon>Candidula</taxon>
    </lineage>
</organism>
<evidence type="ECO:0000313" key="12">
    <source>
        <dbReference type="Proteomes" id="UP000678393"/>
    </source>
</evidence>
<dbReference type="InterPro" id="IPR050569">
    <property type="entry name" value="TAAR"/>
</dbReference>
<feature type="transmembrane region" description="Helical" evidence="9">
    <location>
        <begin position="289"/>
        <end position="307"/>
    </location>
</feature>
<keyword evidence="8" id="KW-0807">Transducer</keyword>
<proteinExistence type="predicted"/>
<keyword evidence="7" id="KW-0675">Receptor</keyword>
<evidence type="ECO:0000256" key="4">
    <source>
        <dbReference type="ARBA" id="ARBA00022989"/>
    </source>
</evidence>
<feature type="domain" description="G-protein coupled receptors family 1 profile" evidence="10">
    <location>
        <begin position="52"/>
        <end position="305"/>
    </location>
</feature>
<reference evidence="11" key="1">
    <citation type="submission" date="2021-04" db="EMBL/GenBank/DDBJ databases">
        <authorList>
            <consortium name="Molecular Ecology Group"/>
        </authorList>
    </citation>
    <scope>NUCLEOTIDE SEQUENCE</scope>
</reference>
<dbReference type="PROSITE" id="PS50262">
    <property type="entry name" value="G_PROTEIN_RECEP_F1_2"/>
    <property type="match status" value="1"/>
</dbReference>
<keyword evidence="4 9" id="KW-1133">Transmembrane helix</keyword>
<evidence type="ECO:0000256" key="5">
    <source>
        <dbReference type="ARBA" id="ARBA00023040"/>
    </source>
</evidence>
<feature type="transmembrane region" description="Helical" evidence="9">
    <location>
        <begin position="36"/>
        <end position="61"/>
    </location>
</feature>
<evidence type="ECO:0000313" key="11">
    <source>
        <dbReference type="EMBL" id="CAG5132899.1"/>
    </source>
</evidence>
<dbReference type="PANTHER" id="PTHR24249">
    <property type="entry name" value="HISTAMINE RECEPTOR-RELATED G-PROTEIN COUPLED RECEPTOR"/>
    <property type="match status" value="1"/>
</dbReference>
<dbReference type="OrthoDB" id="10034726at2759"/>
<evidence type="ECO:0000256" key="2">
    <source>
        <dbReference type="ARBA" id="ARBA00022475"/>
    </source>
</evidence>
<dbReference type="Proteomes" id="UP000678393">
    <property type="component" value="Unassembled WGS sequence"/>
</dbReference>
<keyword evidence="3 9" id="KW-0812">Transmembrane</keyword>
<accession>A0A8S3ZTQ6</accession>
<dbReference type="AlphaFoldDB" id="A0A8S3ZTQ6"/>
<sequence>MESRTDLVNYYYNISNSNVSIETEEVDDKWSIEFSVILATILSISAFFTIVGNSMVLMVIIRHRGMRTRTNLFLVNLAVADLLVGLFVVPFTITTLIETRWIFGTIMCVINGWMNSFCLITSFHTLMYISIHKYFSIVRPLSNPLKLTYIIAMMVAAWLWAAVCSTLNITVLVIVHKPGTSQCGPRYPSNIRMFITHGILQLTVILLPATIVIFCYVRMFMEIRKHSQRLRTNSTVEEDFILSQQKKVALTLFIVLATFVMMGMPYFAYATYTTIKKDKKHFSTYINPLAYMFLYLSSMCNPIIYAFRSPAFRQGYKEILCHTPNYVISD</sequence>
<keyword evidence="2" id="KW-1003">Cell membrane</keyword>
<feature type="transmembrane region" description="Helical" evidence="9">
    <location>
        <begin position="147"/>
        <end position="174"/>
    </location>
</feature>